<keyword evidence="2" id="KW-1185">Reference proteome</keyword>
<reference evidence="1 2" key="1">
    <citation type="journal article" date="2022" name="Plant J.">
        <title>Chromosome-level genome of Camellia lanceoleosa provides a valuable resource for understanding genome evolution and self-incompatibility.</title>
        <authorList>
            <person name="Gong W."/>
            <person name="Xiao S."/>
            <person name="Wang L."/>
            <person name="Liao Z."/>
            <person name="Chang Y."/>
            <person name="Mo W."/>
            <person name="Hu G."/>
            <person name="Li W."/>
            <person name="Zhao G."/>
            <person name="Zhu H."/>
            <person name="Hu X."/>
            <person name="Ji K."/>
            <person name="Xiang X."/>
            <person name="Song Q."/>
            <person name="Yuan D."/>
            <person name="Jin S."/>
            <person name="Zhang L."/>
        </authorList>
    </citation>
    <scope>NUCLEOTIDE SEQUENCE [LARGE SCALE GENOMIC DNA]</scope>
    <source>
        <strain evidence="1">SQ_2022a</strain>
    </source>
</reference>
<proteinExistence type="predicted"/>
<gene>
    <name evidence="1" type="ORF">LOK49_LG06G01945</name>
</gene>
<dbReference type="EMBL" id="CM045762">
    <property type="protein sequence ID" value="KAI8009777.1"/>
    <property type="molecule type" value="Genomic_DNA"/>
</dbReference>
<protein>
    <submittedName>
        <fullName evidence="1">Receptor-like protein kinase</fullName>
    </submittedName>
</protein>
<dbReference type="Proteomes" id="UP001060215">
    <property type="component" value="Chromosome 5"/>
</dbReference>
<sequence length="132" mass="15345">MRRRTGTSLSKAQFRVLLAILRLLRLHILLSKSNLEYLIDWLKSMVAKQNFDHLVDPKMPEVISLKELKRIILIALRCVDSDVENRPRMGDVIHMFEPCNLLLNDEFCVRHKTCRFNSLKDNEAIAKQGESA</sequence>
<accession>A0ACC0HBB0</accession>
<comment type="caution">
    <text evidence="1">The sequence shown here is derived from an EMBL/GenBank/DDBJ whole genome shotgun (WGS) entry which is preliminary data.</text>
</comment>
<evidence type="ECO:0000313" key="1">
    <source>
        <dbReference type="EMBL" id="KAI8009777.1"/>
    </source>
</evidence>
<organism evidence="1 2">
    <name type="scientific">Camellia lanceoleosa</name>
    <dbReference type="NCBI Taxonomy" id="1840588"/>
    <lineage>
        <taxon>Eukaryota</taxon>
        <taxon>Viridiplantae</taxon>
        <taxon>Streptophyta</taxon>
        <taxon>Embryophyta</taxon>
        <taxon>Tracheophyta</taxon>
        <taxon>Spermatophyta</taxon>
        <taxon>Magnoliopsida</taxon>
        <taxon>eudicotyledons</taxon>
        <taxon>Gunneridae</taxon>
        <taxon>Pentapetalae</taxon>
        <taxon>asterids</taxon>
        <taxon>Ericales</taxon>
        <taxon>Theaceae</taxon>
        <taxon>Camellia</taxon>
    </lineage>
</organism>
<name>A0ACC0HBB0_9ERIC</name>
<evidence type="ECO:0000313" key="2">
    <source>
        <dbReference type="Proteomes" id="UP001060215"/>
    </source>
</evidence>